<dbReference type="GeneID" id="25902515"/>
<dbReference type="GO" id="GO:0006457">
    <property type="term" value="P:protein folding"/>
    <property type="evidence" value="ECO:0007669"/>
    <property type="project" value="TreeGrafter"/>
</dbReference>
<sequence>MVLFGTTWCKYSRAFKPIFESTAKQLVSEGSEKINPDKVPVTLVQADCQTEKNLCNRYRVTKYPTVRLFWQGRLLDKEYRGTRNVPSILTHIAHILHPHLSEVVGSMDFATLGHHSKVILGVFTSTDTENYKIFQRTSEKLFDVCHFHYTTSPHLAGISSATSETGEPIIMFKKRSQDRRYTQNNSTDGLLNEEQFLQWATNRCKPLVDEITFENAEGLTEESLPFMILFTQPGDFAIRNEYIAFVEKNLAHEKHRIKFLIADGEKFNIPLKALKKTIADLPVLAIDSFSHIYAFPDPIRPFPAVQELQVWVDDFFTGVLHKNFHSKNLELPPKTEFKKLEPSTKRYSMRARDEL</sequence>
<evidence type="ECO:0000259" key="1">
    <source>
        <dbReference type="PROSITE" id="PS51352"/>
    </source>
</evidence>
<dbReference type="GO" id="GO:0005793">
    <property type="term" value="C:endoplasmic reticulum-Golgi intermediate compartment"/>
    <property type="evidence" value="ECO:0007669"/>
    <property type="project" value="TreeGrafter"/>
</dbReference>
<dbReference type="Proteomes" id="UP000054560">
    <property type="component" value="Unassembled WGS sequence"/>
</dbReference>
<dbReference type="RefSeq" id="XP_014159730.1">
    <property type="nucleotide sequence ID" value="XM_014304255.1"/>
</dbReference>
<feature type="domain" description="Thioredoxin" evidence="1">
    <location>
        <begin position="1"/>
        <end position="97"/>
    </location>
</feature>
<accession>A0A0L0GC39</accession>
<proteinExistence type="predicted"/>
<dbReference type="GO" id="GO:0003756">
    <property type="term" value="F:protein disulfide isomerase activity"/>
    <property type="evidence" value="ECO:0007669"/>
    <property type="project" value="TreeGrafter"/>
</dbReference>
<dbReference type="Pfam" id="PF13848">
    <property type="entry name" value="Thioredoxin_6"/>
    <property type="match status" value="1"/>
</dbReference>
<dbReference type="Pfam" id="PF00085">
    <property type="entry name" value="Thioredoxin"/>
    <property type="match status" value="1"/>
</dbReference>
<dbReference type="STRING" id="667725.A0A0L0GC39"/>
<keyword evidence="3" id="KW-1185">Reference proteome</keyword>
<evidence type="ECO:0000313" key="3">
    <source>
        <dbReference type="Proteomes" id="UP000054560"/>
    </source>
</evidence>
<dbReference type="InterPro" id="IPR052643">
    <property type="entry name" value="ERP44"/>
</dbReference>
<name>A0A0L0GC39_9EUKA</name>
<dbReference type="InterPro" id="IPR036249">
    <property type="entry name" value="Thioredoxin-like_sf"/>
</dbReference>
<dbReference type="PANTHER" id="PTHR46295">
    <property type="entry name" value="ENDOPLASMIC RETICULUM RESIDENT PROTEIN 44"/>
    <property type="match status" value="1"/>
</dbReference>
<protein>
    <recommendedName>
        <fullName evidence="1">Thioredoxin domain-containing protein</fullName>
    </recommendedName>
</protein>
<dbReference type="GO" id="GO:0005789">
    <property type="term" value="C:endoplasmic reticulum membrane"/>
    <property type="evidence" value="ECO:0007669"/>
    <property type="project" value="TreeGrafter"/>
</dbReference>
<reference evidence="2 3" key="1">
    <citation type="submission" date="2011-02" db="EMBL/GenBank/DDBJ databases">
        <title>The Genome Sequence of Sphaeroforma arctica JP610.</title>
        <authorList>
            <consortium name="The Broad Institute Genome Sequencing Platform"/>
            <person name="Russ C."/>
            <person name="Cuomo C."/>
            <person name="Young S.K."/>
            <person name="Zeng Q."/>
            <person name="Gargeya S."/>
            <person name="Alvarado L."/>
            <person name="Berlin A."/>
            <person name="Chapman S.B."/>
            <person name="Chen Z."/>
            <person name="Freedman E."/>
            <person name="Gellesch M."/>
            <person name="Goldberg J."/>
            <person name="Griggs A."/>
            <person name="Gujja S."/>
            <person name="Heilman E."/>
            <person name="Heiman D."/>
            <person name="Howarth C."/>
            <person name="Mehta T."/>
            <person name="Neiman D."/>
            <person name="Pearson M."/>
            <person name="Roberts A."/>
            <person name="Saif S."/>
            <person name="Shea T."/>
            <person name="Shenoy N."/>
            <person name="Sisk P."/>
            <person name="Stolte C."/>
            <person name="Sykes S."/>
            <person name="White J."/>
            <person name="Yandava C."/>
            <person name="Burger G."/>
            <person name="Gray M.W."/>
            <person name="Holland P.W.H."/>
            <person name="King N."/>
            <person name="Lang F.B.F."/>
            <person name="Roger A.J."/>
            <person name="Ruiz-Trillo I."/>
            <person name="Haas B."/>
            <person name="Nusbaum C."/>
            <person name="Birren B."/>
        </authorList>
    </citation>
    <scope>NUCLEOTIDE SEQUENCE [LARGE SCALE GENOMIC DNA]</scope>
    <source>
        <strain evidence="2 3">JP610</strain>
    </source>
</reference>
<gene>
    <name evidence="2" type="ORF">SARC_02011</name>
</gene>
<organism evidence="2 3">
    <name type="scientific">Sphaeroforma arctica JP610</name>
    <dbReference type="NCBI Taxonomy" id="667725"/>
    <lineage>
        <taxon>Eukaryota</taxon>
        <taxon>Ichthyosporea</taxon>
        <taxon>Ichthyophonida</taxon>
        <taxon>Sphaeroforma</taxon>
    </lineage>
</organism>
<dbReference type="OrthoDB" id="294696at2759"/>
<dbReference type="PANTHER" id="PTHR46295:SF1">
    <property type="entry name" value="ENDOPLASMIC RETICULUM RESIDENT PROTEIN 44"/>
    <property type="match status" value="1"/>
</dbReference>
<dbReference type="EMBL" id="KQ241682">
    <property type="protein sequence ID" value="KNC85828.1"/>
    <property type="molecule type" value="Genomic_DNA"/>
</dbReference>
<dbReference type="Gene3D" id="3.40.30.10">
    <property type="entry name" value="Glutaredoxin"/>
    <property type="match status" value="3"/>
</dbReference>
<dbReference type="InterPro" id="IPR013766">
    <property type="entry name" value="Thioredoxin_domain"/>
</dbReference>
<dbReference type="SUPFAM" id="SSF52833">
    <property type="entry name" value="Thioredoxin-like"/>
    <property type="match status" value="3"/>
</dbReference>
<dbReference type="PROSITE" id="PS51352">
    <property type="entry name" value="THIOREDOXIN_2"/>
    <property type="match status" value="1"/>
</dbReference>
<evidence type="ECO:0000313" key="2">
    <source>
        <dbReference type="EMBL" id="KNC85828.1"/>
    </source>
</evidence>
<dbReference type="AlphaFoldDB" id="A0A0L0GC39"/>
<dbReference type="eggNOG" id="KOG0912">
    <property type="taxonomic scope" value="Eukaryota"/>
</dbReference>